<evidence type="ECO:0000313" key="2">
    <source>
        <dbReference type="Proteomes" id="UP000029072"/>
    </source>
</evidence>
<gene>
    <name evidence="1" type="ORF">BCAL_1874</name>
</gene>
<dbReference type="AlphaFoldDB" id="A0A087A191"/>
<sequence>MTILRREGMDDDIAQTMEYINAGEWDIGISLGFEALLGERIKLDEESLDLFGEFARWYADDGYLEDDFLEEYERFKRL</sequence>
<dbReference type="Proteomes" id="UP000029072">
    <property type="component" value="Unassembled WGS sequence"/>
</dbReference>
<organism evidence="1 2">
    <name type="scientific">Bifidobacterium callitrichos DSM 23973</name>
    <dbReference type="NCBI Taxonomy" id="1437609"/>
    <lineage>
        <taxon>Bacteria</taxon>
        <taxon>Bacillati</taxon>
        <taxon>Actinomycetota</taxon>
        <taxon>Actinomycetes</taxon>
        <taxon>Bifidobacteriales</taxon>
        <taxon>Bifidobacteriaceae</taxon>
        <taxon>Bifidobacterium</taxon>
    </lineage>
</organism>
<name>A0A087A191_9BIFI</name>
<comment type="caution">
    <text evidence="1">The sequence shown here is derived from an EMBL/GenBank/DDBJ whole genome shotgun (WGS) entry which is preliminary data.</text>
</comment>
<evidence type="ECO:0000313" key="1">
    <source>
        <dbReference type="EMBL" id="KFI52541.1"/>
    </source>
</evidence>
<proteinExistence type="predicted"/>
<dbReference type="EMBL" id="JGYS01000016">
    <property type="protein sequence ID" value="KFI52541.1"/>
    <property type="molecule type" value="Genomic_DNA"/>
</dbReference>
<reference evidence="1 2" key="1">
    <citation type="submission" date="2014-03" db="EMBL/GenBank/DDBJ databases">
        <title>Genomics of Bifidobacteria.</title>
        <authorList>
            <person name="Ventura M."/>
            <person name="Milani C."/>
            <person name="Lugli G.A."/>
        </authorList>
    </citation>
    <scope>NUCLEOTIDE SEQUENCE [LARGE SCALE GENOMIC DNA]</scope>
    <source>
        <strain evidence="1 2">DSM 23973</strain>
    </source>
</reference>
<protein>
    <submittedName>
        <fullName evidence="1">Uncharacterized protein</fullName>
    </submittedName>
</protein>
<accession>A0A087A191</accession>